<evidence type="ECO:0000256" key="2">
    <source>
        <dbReference type="ARBA" id="ARBA00022676"/>
    </source>
</evidence>
<dbReference type="EMBL" id="BOMQ01000026">
    <property type="protein sequence ID" value="GIE48621.1"/>
    <property type="molecule type" value="Genomic_DNA"/>
</dbReference>
<dbReference type="GO" id="GO:0016757">
    <property type="term" value="F:glycosyltransferase activity"/>
    <property type="evidence" value="ECO:0007669"/>
    <property type="project" value="UniProtKB-KW"/>
</dbReference>
<dbReference type="GO" id="GO:0016787">
    <property type="term" value="F:hydrolase activity"/>
    <property type="evidence" value="ECO:0007669"/>
    <property type="project" value="UniProtKB-KW"/>
</dbReference>
<keyword evidence="7" id="KW-1185">Reference proteome</keyword>
<keyword evidence="6" id="KW-0378">Hydrolase</keyword>
<feature type="domain" description="Glycosyl transferase family 1" evidence="4">
    <location>
        <begin position="205"/>
        <end position="360"/>
    </location>
</feature>
<dbReference type="PANTHER" id="PTHR12526:SF640">
    <property type="entry name" value="COLANIC ACID BIOSYNTHESIS GLYCOSYLTRANSFERASE WCAL-RELATED"/>
    <property type="match status" value="1"/>
</dbReference>
<evidence type="ECO:0000313" key="7">
    <source>
        <dbReference type="Proteomes" id="UP000647172"/>
    </source>
</evidence>
<evidence type="ECO:0000256" key="1">
    <source>
        <dbReference type="ARBA" id="ARBA00009481"/>
    </source>
</evidence>
<dbReference type="PANTHER" id="PTHR12526">
    <property type="entry name" value="GLYCOSYLTRANSFERASE"/>
    <property type="match status" value="1"/>
</dbReference>
<dbReference type="CDD" id="cd03801">
    <property type="entry name" value="GT4_PimA-like"/>
    <property type="match status" value="1"/>
</dbReference>
<evidence type="ECO:0000259" key="4">
    <source>
        <dbReference type="Pfam" id="PF00534"/>
    </source>
</evidence>
<comment type="caution">
    <text evidence="6">The sequence shown here is derived from an EMBL/GenBank/DDBJ whole genome shotgun (WGS) entry which is preliminary data.</text>
</comment>
<name>A0A919MKK6_9ACTN</name>
<dbReference type="RefSeq" id="WP_203767315.1">
    <property type="nucleotide sequence ID" value="NZ_BAAAYJ010000077.1"/>
</dbReference>
<organism evidence="6 7">
    <name type="scientific">Actinoplanes nipponensis</name>
    <dbReference type="NCBI Taxonomy" id="135950"/>
    <lineage>
        <taxon>Bacteria</taxon>
        <taxon>Bacillati</taxon>
        <taxon>Actinomycetota</taxon>
        <taxon>Actinomycetes</taxon>
        <taxon>Micromonosporales</taxon>
        <taxon>Micromonosporaceae</taxon>
        <taxon>Actinoplanes</taxon>
    </lineage>
</organism>
<evidence type="ECO:0000313" key="6">
    <source>
        <dbReference type="EMBL" id="GIE48621.1"/>
    </source>
</evidence>
<dbReference type="Gene3D" id="3.40.50.2000">
    <property type="entry name" value="Glycogen Phosphorylase B"/>
    <property type="match status" value="2"/>
</dbReference>
<protein>
    <submittedName>
        <fullName evidence="6">Glycosyl hydrolase</fullName>
    </submittedName>
</protein>
<keyword evidence="2" id="KW-0328">Glycosyltransferase</keyword>
<accession>A0A919MKK6</accession>
<proteinExistence type="inferred from homology"/>
<dbReference type="SUPFAM" id="SSF53756">
    <property type="entry name" value="UDP-Glycosyltransferase/glycogen phosphorylase"/>
    <property type="match status" value="1"/>
</dbReference>
<gene>
    <name evidence="6" type="ORF">Ani05nite_21550</name>
</gene>
<keyword evidence="3" id="KW-0808">Transferase</keyword>
<evidence type="ECO:0000259" key="5">
    <source>
        <dbReference type="Pfam" id="PF13439"/>
    </source>
</evidence>
<dbReference type="Proteomes" id="UP000647172">
    <property type="component" value="Unassembled WGS sequence"/>
</dbReference>
<reference evidence="6" key="1">
    <citation type="submission" date="2021-01" db="EMBL/GenBank/DDBJ databases">
        <title>Whole genome shotgun sequence of Actinoplanes nipponensis NBRC 14063.</title>
        <authorList>
            <person name="Komaki H."/>
            <person name="Tamura T."/>
        </authorList>
    </citation>
    <scope>NUCLEOTIDE SEQUENCE</scope>
    <source>
        <strain evidence="6">NBRC 14063</strain>
    </source>
</reference>
<dbReference type="AlphaFoldDB" id="A0A919MKK6"/>
<dbReference type="InterPro" id="IPR028098">
    <property type="entry name" value="Glyco_trans_4-like_N"/>
</dbReference>
<dbReference type="Pfam" id="PF13439">
    <property type="entry name" value="Glyco_transf_4"/>
    <property type="match status" value="1"/>
</dbReference>
<sequence>MDTLADVLEHVLFLNWRDTRNPHGGGSEVYVERIAGELVRRGHRVTLLCAAHSEGPAEEVTQAGVRVLRRGGRHTVYLHAALAYLLGCLGFGPLSRRHGGRPNLIVDVGNGLPFLSPLWAFCPVIALVHHVHREQWPVVLTPRLARIGWWIESQLAPRVYRRCRYVTVSAATRDELAVLGVDPERVTIIHNGTPDMSTGPVARTAEPSLVVLGRLVPHKQVEVALHAVAALRGELPGLSLVVAGQGWWETELREHAARLGIAERVRFAGFVTDQDKRTLMSEAWVALTPSLKEGWGLTIVEAGAAGTPTVAFRGAGGVEESLVDQRTGLLADDQDDFTAKVRLLLTDDTLRLAMGAAARAHAAQFTWPAAGEKFAALIARAANRTTAAEPPVKQNYLVP</sequence>
<dbReference type="InterPro" id="IPR001296">
    <property type="entry name" value="Glyco_trans_1"/>
</dbReference>
<dbReference type="Pfam" id="PF00534">
    <property type="entry name" value="Glycos_transf_1"/>
    <property type="match status" value="1"/>
</dbReference>
<feature type="domain" description="Glycosyltransferase subfamily 4-like N-terminal" evidence="5">
    <location>
        <begin position="25"/>
        <end position="193"/>
    </location>
</feature>
<comment type="similarity">
    <text evidence="1">Belongs to the glycosyltransferase group 1 family. Glycosyltransferase 4 subfamily.</text>
</comment>
<evidence type="ECO:0000256" key="3">
    <source>
        <dbReference type="ARBA" id="ARBA00022679"/>
    </source>
</evidence>